<reference evidence="2" key="1">
    <citation type="journal article" date="2019" name="Int. J. Syst. Evol. Microbiol.">
        <title>The Global Catalogue of Microorganisms (GCM) 10K type strain sequencing project: providing services to taxonomists for standard genome sequencing and annotation.</title>
        <authorList>
            <consortium name="The Broad Institute Genomics Platform"/>
            <consortium name="The Broad Institute Genome Sequencing Center for Infectious Disease"/>
            <person name="Wu L."/>
            <person name="Ma J."/>
        </authorList>
    </citation>
    <scope>NUCLEOTIDE SEQUENCE [LARGE SCALE GENOMIC DNA]</scope>
    <source>
        <strain evidence="2">JCM 17326</strain>
    </source>
</reference>
<evidence type="ECO:0000313" key="2">
    <source>
        <dbReference type="Proteomes" id="UP001500630"/>
    </source>
</evidence>
<dbReference type="Proteomes" id="UP001500630">
    <property type="component" value="Unassembled WGS sequence"/>
</dbReference>
<dbReference type="EMBL" id="BAABDQ010000031">
    <property type="protein sequence ID" value="GAA3596352.1"/>
    <property type="molecule type" value="Genomic_DNA"/>
</dbReference>
<accession>A0ABP6Z3V2</accession>
<comment type="caution">
    <text evidence="1">The sequence shown here is derived from an EMBL/GenBank/DDBJ whole genome shotgun (WGS) entry which is preliminary data.</text>
</comment>
<protein>
    <submittedName>
        <fullName evidence="1">Uncharacterized protein</fullName>
    </submittedName>
</protein>
<gene>
    <name evidence="1" type="ORF">GCM10022419_094470</name>
</gene>
<evidence type="ECO:0000313" key="1">
    <source>
        <dbReference type="EMBL" id="GAA3596352.1"/>
    </source>
</evidence>
<proteinExistence type="predicted"/>
<keyword evidence="2" id="KW-1185">Reference proteome</keyword>
<organism evidence="1 2">
    <name type="scientific">Nonomuraea rosea</name>
    <dbReference type="NCBI Taxonomy" id="638574"/>
    <lineage>
        <taxon>Bacteria</taxon>
        <taxon>Bacillati</taxon>
        <taxon>Actinomycetota</taxon>
        <taxon>Actinomycetes</taxon>
        <taxon>Streptosporangiales</taxon>
        <taxon>Streptosporangiaceae</taxon>
        <taxon>Nonomuraea</taxon>
    </lineage>
</organism>
<sequence length="61" mass="6639">MLTPSILIRVLRRPLAFYDQPAVRGREVGCQAGQGVAGRWGLPSKGHHCQPPFPLDDGEVS</sequence>
<name>A0ABP6Z3V2_9ACTN</name>